<dbReference type="SUPFAM" id="SSF46894">
    <property type="entry name" value="C-terminal effector domain of the bipartite response regulators"/>
    <property type="match status" value="1"/>
</dbReference>
<reference evidence="3" key="1">
    <citation type="submission" date="2020-05" db="EMBL/GenBank/DDBJ databases">
        <authorList>
            <person name="Chiriac C."/>
            <person name="Salcher M."/>
            <person name="Ghai R."/>
            <person name="Kavagutti S V."/>
        </authorList>
    </citation>
    <scope>NUCLEOTIDE SEQUENCE</scope>
</reference>
<dbReference type="PANTHER" id="PTHR45566">
    <property type="entry name" value="HTH-TYPE TRANSCRIPTIONAL REGULATOR YHJB-RELATED"/>
    <property type="match status" value="1"/>
</dbReference>
<gene>
    <name evidence="3" type="ORF">UFOPK1541_00770</name>
</gene>
<dbReference type="InterPro" id="IPR000792">
    <property type="entry name" value="Tscrpt_reg_LuxR_C"/>
</dbReference>
<dbReference type="Gene3D" id="3.40.50.2300">
    <property type="match status" value="1"/>
</dbReference>
<dbReference type="Pfam" id="PF00196">
    <property type="entry name" value="GerE"/>
    <property type="match status" value="1"/>
</dbReference>
<accession>A0A6J6D668</accession>
<dbReference type="Gene3D" id="1.10.10.10">
    <property type="entry name" value="Winged helix-like DNA-binding domain superfamily/Winged helix DNA-binding domain"/>
    <property type="match status" value="1"/>
</dbReference>
<dbReference type="EMBL" id="CAEZTA010000119">
    <property type="protein sequence ID" value="CAB4559292.1"/>
    <property type="molecule type" value="Genomic_DNA"/>
</dbReference>
<dbReference type="InterPro" id="IPR001789">
    <property type="entry name" value="Sig_transdc_resp-reg_receiver"/>
</dbReference>
<sequence>MANSPTVLVASDDAFELATLSASLRLQTINVVAEASTDEIAENLYKFLSPEVVLIDLQFSGAEALALVNKFRKVNPALGVVLMTACPDLRLLGLLEKQIPQGAQVILKKSIADLSVVSHAIVRSIAAIAAKEKMSWVDSHGSLHENSFISILTEFTDIQIETFRLLANGLSNSEIAKVRFVSEKSVEQIVARIAQHLQVIPDRAQNLRVVLTGEYFKWIGAPRH</sequence>
<dbReference type="GO" id="GO:0006355">
    <property type="term" value="P:regulation of DNA-templated transcription"/>
    <property type="evidence" value="ECO:0007669"/>
    <property type="project" value="InterPro"/>
</dbReference>
<name>A0A6J6D668_9ZZZZ</name>
<dbReference type="PROSITE" id="PS50110">
    <property type="entry name" value="RESPONSE_REGULATORY"/>
    <property type="match status" value="1"/>
</dbReference>
<dbReference type="SMART" id="SM00421">
    <property type="entry name" value="HTH_LUXR"/>
    <property type="match status" value="1"/>
</dbReference>
<dbReference type="Pfam" id="PF00072">
    <property type="entry name" value="Response_reg"/>
    <property type="match status" value="1"/>
</dbReference>
<evidence type="ECO:0000259" key="2">
    <source>
        <dbReference type="PROSITE" id="PS50110"/>
    </source>
</evidence>
<feature type="domain" description="Response regulatory" evidence="2">
    <location>
        <begin position="6"/>
        <end position="124"/>
    </location>
</feature>
<dbReference type="GO" id="GO:0000160">
    <property type="term" value="P:phosphorelay signal transduction system"/>
    <property type="evidence" value="ECO:0007669"/>
    <property type="project" value="InterPro"/>
</dbReference>
<proteinExistence type="predicted"/>
<protein>
    <submittedName>
        <fullName evidence="3">Unannotated protein</fullName>
    </submittedName>
</protein>
<dbReference type="AlphaFoldDB" id="A0A6J6D668"/>
<dbReference type="GO" id="GO:0003677">
    <property type="term" value="F:DNA binding"/>
    <property type="evidence" value="ECO:0007669"/>
    <property type="project" value="UniProtKB-KW"/>
</dbReference>
<dbReference type="InterPro" id="IPR016032">
    <property type="entry name" value="Sig_transdc_resp-reg_C-effctor"/>
</dbReference>
<dbReference type="InterPro" id="IPR011006">
    <property type="entry name" value="CheY-like_superfamily"/>
</dbReference>
<organism evidence="3">
    <name type="scientific">freshwater metagenome</name>
    <dbReference type="NCBI Taxonomy" id="449393"/>
    <lineage>
        <taxon>unclassified sequences</taxon>
        <taxon>metagenomes</taxon>
        <taxon>ecological metagenomes</taxon>
    </lineage>
</organism>
<dbReference type="PANTHER" id="PTHR45566:SF2">
    <property type="entry name" value="NARL SUBFAMILY"/>
    <property type="match status" value="1"/>
</dbReference>
<dbReference type="InterPro" id="IPR036388">
    <property type="entry name" value="WH-like_DNA-bd_sf"/>
</dbReference>
<keyword evidence="1" id="KW-0238">DNA-binding</keyword>
<dbReference type="SUPFAM" id="SSF52172">
    <property type="entry name" value="CheY-like"/>
    <property type="match status" value="1"/>
</dbReference>
<dbReference type="InterPro" id="IPR051015">
    <property type="entry name" value="EvgA-like"/>
</dbReference>
<evidence type="ECO:0000313" key="3">
    <source>
        <dbReference type="EMBL" id="CAB4559292.1"/>
    </source>
</evidence>
<evidence type="ECO:0000256" key="1">
    <source>
        <dbReference type="ARBA" id="ARBA00023125"/>
    </source>
</evidence>